<evidence type="ECO:0000313" key="3">
    <source>
        <dbReference type="EMBL" id="MFC6238721.1"/>
    </source>
</evidence>
<dbReference type="Proteomes" id="UP001596138">
    <property type="component" value="Unassembled WGS sequence"/>
</dbReference>
<feature type="transmembrane region" description="Helical" evidence="2">
    <location>
        <begin position="39"/>
        <end position="64"/>
    </location>
</feature>
<name>A0ABW1T1Y6_9ACTN</name>
<protein>
    <recommendedName>
        <fullName evidence="5">Cell division protein FtsL</fullName>
    </recommendedName>
</protein>
<comment type="caution">
    <text evidence="3">The sequence shown here is derived from an EMBL/GenBank/DDBJ whole genome shotgun (WGS) entry which is preliminary data.</text>
</comment>
<evidence type="ECO:0000256" key="1">
    <source>
        <dbReference type="SAM" id="MobiDB-lite"/>
    </source>
</evidence>
<dbReference type="RefSeq" id="WP_386767177.1">
    <property type="nucleotide sequence ID" value="NZ_JBHSTI010000008.1"/>
</dbReference>
<keyword evidence="4" id="KW-1185">Reference proteome</keyword>
<accession>A0ABW1T1Y6</accession>
<evidence type="ECO:0000313" key="4">
    <source>
        <dbReference type="Proteomes" id="UP001596138"/>
    </source>
</evidence>
<keyword evidence="2" id="KW-1133">Transmembrane helix</keyword>
<keyword evidence="2" id="KW-0812">Transmembrane</keyword>
<proteinExistence type="predicted"/>
<reference evidence="4" key="1">
    <citation type="journal article" date="2019" name="Int. J. Syst. Evol. Microbiol.">
        <title>The Global Catalogue of Microorganisms (GCM) 10K type strain sequencing project: providing services to taxonomists for standard genome sequencing and annotation.</title>
        <authorList>
            <consortium name="The Broad Institute Genomics Platform"/>
            <consortium name="The Broad Institute Genome Sequencing Center for Infectious Disease"/>
            <person name="Wu L."/>
            <person name="Ma J."/>
        </authorList>
    </citation>
    <scope>NUCLEOTIDE SEQUENCE [LARGE SCALE GENOMIC DNA]</scope>
    <source>
        <strain evidence="4">CGMCC 4.7317</strain>
    </source>
</reference>
<organism evidence="3 4">
    <name type="scientific">Longivirga aurantiaca</name>
    <dbReference type="NCBI Taxonomy" id="1837743"/>
    <lineage>
        <taxon>Bacteria</taxon>
        <taxon>Bacillati</taxon>
        <taxon>Actinomycetota</taxon>
        <taxon>Actinomycetes</taxon>
        <taxon>Sporichthyales</taxon>
        <taxon>Sporichthyaceae</taxon>
        <taxon>Longivirga</taxon>
    </lineage>
</organism>
<feature type="region of interest" description="Disordered" evidence="1">
    <location>
        <begin position="132"/>
        <end position="209"/>
    </location>
</feature>
<keyword evidence="2" id="KW-0472">Membrane</keyword>
<sequence length="209" mass="20974">MSATARATTRPAGHPKPTAPKAGRPRRTPLKEVPPPAPAVAGTGVFSLVVVGILVLGMVMLLVLNTSLASGAFEINDLSSEQRDLAVREQRLVQDVARAEAPESLQQKAQELGMVPVAAPVFLRLSDGAVLGSPRPAQADPTTRIPATGGTGTAPSTSASPAAAATPAPSSAPPTAAATPTGDAAVADPPPVTDGAVLDAPAQPSRENR</sequence>
<feature type="region of interest" description="Disordered" evidence="1">
    <location>
        <begin position="1"/>
        <end position="37"/>
    </location>
</feature>
<gene>
    <name evidence="3" type="ORF">ACFQGU_12605</name>
</gene>
<feature type="compositionally biased region" description="Low complexity" evidence="1">
    <location>
        <begin position="153"/>
        <end position="197"/>
    </location>
</feature>
<evidence type="ECO:0000256" key="2">
    <source>
        <dbReference type="SAM" id="Phobius"/>
    </source>
</evidence>
<dbReference type="EMBL" id="JBHSTI010000008">
    <property type="protein sequence ID" value="MFC6238721.1"/>
    <property type="molecule type" value="Genomic_DNA"/>
</dbReference>
<evidence type="ECO:0008006" key="5">
    <source>
        <dbReference type="Google" id="ProtNLM"/>
    </source>
</evidence>